<keyword evidence="1" id="KW-1133">Transmembrane helix</keyword>
<dbReference type="GO" id="GO:0030655">
    <property type="term" value="P:beta-lactam antibiotic catabolic process"/>
    <property type="evidence" value="ECO:0007669"/>
    <property type="project" value="InterPro"/>
</dbReference>
<evidence type="ECO:0000313" key="3">
    <source>
        <dbReference type="EMBL" id="OGY29914.1"/>
    </source>
</evidence>
<reference evidence="3 4" key="1">
    <citation type="journal article" date="2016" name="Nat. Commun.">
        <title>Thousands of microbial genomes shed light on interconnected biogeochemical processes in an aquifer system.</title>
        <authorList>
            <person name="Anantharaman K."/>
            <person name="Brown C.T."/>
            <person name="Hug L.A."/>
            <person name="Sharon I."/>
            <person name="Castelle C.J."/>
            <person name="Probst A.J."/>
            <person name="Thomas B.C."/>
            <person name="Singh A."/>
            <person name="Wilkins M.J."/>
            <person name="Karaoz U."/>
            <person name="Brodie E.L."/>
            <person name="Williams K.H."/>
            <person name="Hubbard S.S."/>
            <person name="Banfield J.F."/>
        </authorList>
    </citation>
    <scope>NUCLEOTIDE SEQUENCE [LARGE SCALE GENOMIC DNA]</scope>
</reference>
<feature type="domain" description="Beta-lactamase class A catalytic" evidence="2">
    <location>
        <begin position="77"/>
        <end position="284"/>
    </location>
</feature>
<accession>A0A1G1WQE3</accession>
<sequence>METFKRLLGKLIWALVFLLLLVGGSIWFYQNRSQFETKVSYLPITKQEITNRPTNISEPLGEVVSRELTDKQGDYAIAIKNLTTNESFELNQDKIFTSASLYKLWVMATAFDQINSGNLDETEILSRDIAYLNKKFFIPPDYAELTKGGITLSVRSAIEQMITISHNYASLLLTDRIKPESIVSFLKNYEFNGSKFGTEADPPTTTASDIALFFEKLSNGTIINRGYSDRMLDVLKRVKRVDKLPKYLPEAALIAHKTGELDYFTHDGGIVYGPKGPYIIVVLTETKSPPDAQETIANISKAVYNYFEQKP</sequence>
<dbReference type="Pfam" id="PF13354">
    <property type="entry name" value="Beta-lactamase2"/>
    <property type="match status" value="1"/>
</dbReference>
<dbReference type="InterPro" id="IPR000871">
    <property type="entry name" value="Beta-lactam_class-A"/>
</dbReference>
<proteinExistence type="predicted"/>
<dbReference type="SUPFAM" id="SSF56601">
    <property type="entry name" value="beta-lactamase/transpeptidase-like"/>
    <property type="match status" value="1"/>
</dbReference>
<comment type="caution">
    <text evidence="3">The sequence shown here is derived from an EMBL/GenBank/DDBJ whole genome shotgun (WGS) entry which is preliminary data.</text>
</comment>
<feature type="transmembrane region" description="Helical" evidence="1">
    <location>
        <begin position="7"/>
        <end position="29"/>
    </location>
</feature>
<dbReference type="GO" id="GO:0046677">
    <property type="term" value="P:response to antibiotic"/>
    <property type="evidence" value="ECO:0007669"/>
    <property type="project" value="InterPro"/>
</dbReference>
<dbReference type="EMBL" id="MHCX01000011">
    <property type="protein sequence ID" value="OGY29914.1"/>
    <property type="molecule type" value="Genomic_DNA"/>
</dbReference>
<organism evidence="3 4">
    <name type="scientific">Candidatus Woykebacteria bacterium RIFCSPHIGHO2_02_FULL_43_16b</name>
    <dbReference type="NCBI Taxonomy" id="1802601"/>
    <lineage>
        <taxon>Bacteria</taxon>
        <taxon>Candidatus Woykeibacteriota</taxon>
    </lineage>
</organism>
<dbReference type="Proteomes" id="UP000177821">
    <property type="component" value="Unassembled WGS sequence"/>
</dbReference>
<protein>
    <recommendedName>
        <fullName evidence="2">Beta-lactamase class A catalytic domain-containing protein</fullName>
    </recommendedName>
</protein>
<keyword evidence="1" id="KW-0472">Membrane</keyword>
<evidence type="ECO:0000256" key="1">
    <source>
        <dbReference type="SAM" id="Phobius"/>
    </source>
</evidence>
<gene>
    <name evidence="3" type="ORF">A3J50_01715</name>
</gene>
<dbReference type="InterPro" id="IPR045155">
    <property type="entry name" value="Beta-lactam_cat"/>
</dbReference>
<name>A0A1G1WQE3_9BACT</name>
<evidence type="ECO:0000313" key="4">
    <source>
        <dbReference type="Proteomes" id="UP000177821"/>
    </source>
</evidence>
<dbReference type="AlphaFoldDB" id="A0A1G1WQE3"/>
<dbReference type="PANTHER" id="PTHR35333:SF3">
    <property type="entry name" value="BETA-LACTAMASE-TYPE TRANSPEPTIDASE FOLD CONTAINING PROTEIN"/>
    <property type="match status" value="1"/>
</dbReference>
<dbReference type="Gene3D" id="3.40.710.10">
    <property type="entry name" value="DD-peptidase/beta-lactamase superfamily"/>
    <property type="match status" value="1"/>
</dbReference>
<evidence type="ECO:0000259" key="2">
    <source>
        <dbReference type="Pfam" id="PF13354"/>
    </source>
</evidence>
<dbReference type="PANTHER" id="PTHR35333">
    <property type="entry name" value="BETA-LACTAMASE"/>
    <property type="match status" value="1"/>
</dbReference>
<dbReference type="InterPro" id="IPR012338">
    <property type="entry name" value="Beta-lactam/transpept-like"/>
</dbReference>
<keyword evidence="1" id="KW-0812">Transmembrane</keyword>
<dbReference type="GO" id="GO:0008800">
    <property type="term" value="F:beta-lactamase activity"/>
    <property type="evidence" value="ECO:0007669"/>
    <property type="project" value="InterPro"/>
</dbReference>